<organism evidence="4">
    <name type="scientific">Angiostrongylus costaricensis</name>
    <name type="common">Nematode worm</name>
    <dbReference type="NCBI Taxonomy" id="334426"/>
    <lineage>
        <taxon>Eukaryota</taxon>
        <taxon>Metazoa</taxon>
        <taxon>Ecdysozoa</taxon>
        <taxon>Nematoda</taxon>
        <taxon>Chromadorea</taxon>
        <taxon>Rhabditida</taxon>
        <taxon>Rhabditina</taxon>
        <taxon>Rhabditomorpha</taxon>
        <taxon>Strongyloidea</taxon>
        <taxon>Metastrongylidae</taxon>
        <taxon>Angiostrongylus</taxon>
    </lineage>
</organism>
<reference evidence="2 3" key="2">
    <citation type="submission" date="2018-11" db="EMBL/GenBank/DDBJ databases">
        <authorList>
            <consortium name="Pathogen Informatics"/>
        </authorList>
    </citation>
    <scope>NUCLEOTIDE SEQUENCE [LARGE SCALE GENOMIC DNA]</scope>
    <source>
        <strain evidence="2 3">Costa Rica</strain>
    </source>
</reference>
<reference evidence="4" key="1">
    <citation type="submission" date="2017-02" db="UniProtKB">
        <authorList>
            <consortium name="WormBaseParasite"/>
        </authorList>
    </citation>
    <scope>IDENTIFICATION</scope>
</reference>
<feature type="region of interest" description="Disordered" evidence="1">
    <location>
        <begin position="1"/>
        <end position="41"/>
    </location>
</feature>
<evidence type="ECO:0000313" key="4">
    <source>
        <dbReference type="WBParaSite" id="ACOC_0000251901-mRNA-1"/>
    </source>
</evidence>
<keyword evidence="3" id="KW-1185">Reference proteome</keyword>
<gene>
    <name evidence="2" type="ORF">ACOC_LOCUS2520</name>
</gene>
<dbReference type="AlphaFoldDB" id="A0A0R3PEL2"/>
<feature type="compositionally biased region" description="Polar residues" evidence="1">
    <location>
        <begin position="24"/>
        <end position="37"/>
    </location>
</feature>
<protein>
    <submittedName>
        <fullName evidence="4">Transposase</fullName>
    </submittedName>
</protein>
<accession>A0A0R3PEL2</accession>
<dbReference type="WBParaSite" id="ACOC_0000251901-mRNA-1">
    <property type="protein sequence ID" value="ACOC_0000251901-mRNA-1"/>
    <property type="gene ID" value="ACOC_0000251901"/>
</dbReference>
<dbReference type="EMBL" id="UYYA01000523">
    <property type="protein sequence ID" value="VDM54105.1"/>
    <property type="molecule type" value="Genomic_DNA"/>
</dbReference>
<evidence type="ECO:0000313" key="2">
    <source>
        <dbReference type="EMBL" id="VDM54105.1"/>
    </source>
</evidence>
<proteinExistence type="predicted"/>
<evidence type="ECO:0000256" key="1">
    <source>
        <dbReference type="SAM" id="MobiDB-lite"/>
    </source>
</evidence>
<sequence>MVEDGHHSYSLRGQLEVKDDSKDLSTSGHSRGRTGTESVDAGKMRTYIGRVAIVRKAVENPFRTSVSYTPSAL</sequence>
<dbReference type="Proteomes" id="UP000267027">
    <property type="component" value="Unassembled WGS sequence"/>
</dbReference>
<name>A0A0R3PEL2_ANGCS</name>
<evidence type="ECO:0000313" key="3">
    <source>
        <dbReference type="Proteomes" id="UP000267027"/>
    </source>
</evidence>